<evidence type="ECO:0000256" key="1">
    <source>
        <dbReference type="SAM" id="MobiDB-lite"/>
    </source>
</evidence>
<comment type="caution">
    <text evidence="2">The sequence shown here is derived from an EMBL/GenBank/DDBJ whole genome shotgun (WGS) entry which is preliminary data.</text>
</comment>
<dbReference type="Gramene" id="mRNA:HanXRQr2_Chr02g0051611">
    <property type="protein sequence ID" value="CDS:HanXRQr2_Chr02g0051611.1"/>
    <property type="gene ID" value="HanXRQr2_Chr02g0051611"/>
</dbReference>
<dbReference type="EMBL" id="MNCJ02000317">
    <property type="protein sequence ID" value="KAF5817317.1"/>
    <property type="molecule type" value="Genomic_DNA"/>
</dbReference>
<dbReference type="AlphaFoldDB" id="A0A9K3JMK0"/>
<evidence type="ECO:0000313" key="3">
    <source>
        <dbReference type="Proteomes" id="UP000215914"/>
    </source>
</evidence>
<keyword evidence="3" id="KW-1185">Reference proteome</keyword>
<name>A0A9K3JMK0_HELAN</name>
<proteinExistence type="predicted"/>
<sequence>MERHIFYKRMKRPTVKPSSPSIARHHRHRQPSYRNTKGFDEQNGMANRMAPNRGGNGSRRQSIAIVRVDRGAHSEARRRRYHRSRHNTIVAGREAVGQSPHLISPFSPPASISVYHLSLFLSHRSLPLRRREHLFCLSSVSLFYPVSLSLSIRNP</sequence>
<reference evidence="2" key="2">
    <citation type="submission" date="2020-06" db="EMBL/GenBank/DDBJ databases">
        <title>Helianthus annuus Genome sequencing and assembly Release 2.</title>
        <authorList>
            <person name="Gouzy J."/>
            <person name="Langlade N."/>
            <person name="Munos S."/>
        </authorList>
    </citation>
    <scope>NUCLEOTIDE SEQUENCE</scope>
    <source>
        <tissue evidence="2">Leaves</tissue>
    </source>
</reference>
<gene>
    <name evidence="2" type="ORF">HanXRQr2_Chr02g0051611</name>
</gene>
<evidence type="ECO:0000313" key="2">
    <source>
        <dbReference type="EMBL" id="KAF5817317.1"/>
    </source>
</evidence>
<dbReference type="Proteomes" id="UP000215914">
    <property type="component" value="Unassembled WGS sequence"/>
</dbReference>
<accession>A0A9K3JMK0</accession>
<feature type="region of interest" description="Disordered" evidence="1">
    <location>
        <begin position="12"/>
        <end position="63"/>
    </location>
</feature>
<protein>
    <submittedName>
        <fullName evidence="2">Uncharacterized protein</fullName>
    </submittedName>
</protein>
<organism evidence="2 3">
    <name type="scientific">Helianthus annuus</name>
    <name type="common">Common sunflower</name>
    <dbReference type="NCBI Taxonomy" id="4232"/>
    <lineage>
        <taxon>Eukaryota</taxon>
        <taxon>Viridiplantae</taxon>
        <taxon>Streptophyta</taxon>
        <taxon>Embryophyta</taxon>
        <taxon>Tracheophyta</taxon>
        <taxon>Spermatophyta</taxon>
        <taxon>Magnoliopsida</taxon>
        <taxon>eudicotyledons</taxon>
        <taxon>Gunneridae</taxon>
        <taxon>Pentapetalae</taxon>
        <taxon>asterids</taxon>
        <taxon>campanulids</taxon>
        <taxon>Asterales</taxon>
        <taxon>Asteraceae</taxon>
        <taxon>Asteroideae</taxon>
        <taxon>Heliantheae alliance</taxon>
        <taxon>Heliantheae</taxon>
        <taxon>Helianthus</taxon>
    </lineage>
</organism>
<reference evidence="2" key="1">
    <citation type="journal article" date="2017" name="Nature">
        <title>The sunflower genome provides insights into oil metabolism, flowering and Asterid evolution.</title>
        <authorList>
            <person name="Badouin H."/>
            <person name="Gouzy J."/>
            <person name="Grassa C.J."/>
            <person name="Murat F."/>
            <person name="Staton S.E."/>
            <person name="Cottret L."/>
            <person name="Lelandais-Briere C."/>
            <person name="Owens G.L."/>
            <person name="Carrere S."/>
            <person name="Mayjonade B."/>
            <person name="Legrand L."/>
            <person name="Gill N."/>
            <person name="Kane N.C."/>
            <person name="Bowers J.E."/>
            <person name="Hubner S."/>
            <person name="Bellec A."/>
            <person name="Berard A."/>
            <person name="Berges H."/>
            <person name="Blanchet N."/>
            <person name="Boniface M.C."/>
            <person name="Brunel D."/>
            <person name="Catrice O."/>
            <person name="Chaidir N."/>
            <person name="Claudel C."/>
            <person name="Donnadieu C."/>
            <person name="Faraut T."/>
            <person name="Fievet G."/>
            <person name="Helmstetter N."/>
            <person name="King M."/>
            <person name="Knapp S.J."/>
            <person name="Lai Z."/>
            <person name="Le Paslier M.C."/>
            <person name="Lippi Y."/>
            <person name="Lorenzon L."/>
            <person name="Mandel J.R."/>
            <person name="Marage G."/>
            <person name="Marchand G."/>
            <person name="Marquand E."/>
            <person name="Bret-Mestries E."/>
            <person name="Morien E."/>
            <person name="Nambeesan S."/>
            <person name="Nguyen T."/>
            <person name="Pegot-Espagnet P."/>
            <person name="Pouilly N."/>
            <person name="Raftis F."/>
            <person name="Sallet E."/>
            <person name="Schiex T."/>
            <person name="Thomas J."/>
            <person name="Vandecasteele C."/>
            <person name="Vares D."/>
            <person name="Vear F."/>
            <person name="Vautrin S."/>
            <person name="Crespi M."/>
            <person name="Mangin B."/>
            <person name="Burke J.M."/>
            <person name="Salse J."/>
            <person name="Munos S."/>
            <person name="Vincourt P."/>
            <person name="Rieseberg L.H."/>
            <person name="Langlade N.B."/>
        </authorList>
    </citation>
    <scope>NUCLEOTIDE SEQUENCE</scope>
    <source>
        <tissue evidence="2">Leaves</tissue>
    </source>
</reference>